<dbReference type="Proteomes" id="UP000516028">
    <property type="component" value="Chromosome"/>
</dbReference>
<feature type="transmembrane region" description="Helical" evidence="1">
    <location>
        <begin position="41"/>
        <end position="61"/>
    </location>
</feature>
<name>A0A7H0GGS3_9BURK</name>
<evidence type="ECO:0000256" key="1">
    <source>
        <dbReference type="SAM" id="Phobius"/>
    </source>
</evidence>
<sequence>MGSLLGAQYLFKVLIIVIFISGPLLTAILSNPSKKRREQWLDWLLIGGIQSLALCFGLYGIGLTRPVAVVFEVDRFVVVSIGDIYQSSSSKTEKSFASNSWAGPVWLGVREPRSSDERLENIELSINGIEPSLRPDWWQNLEKSTTAMRRRAQSLKYIVPTLDSESQNMIREAVAQTNTKIDELSFLPLVSRKNLDSWVVLIDAQTKIVGYAPISGFRDK</sequence>
<accession>A0A7H0GGS3</accession>
<dbReference type="KEGG" id="daer:H9K75_14580"/>
<evidence type="ECO:0000313" key="2">
    <source>
        <dbReference type="EMBL" id="QNP47489.1"/>
    </source>
</evidence>
<evidence type="ECO:0000313" key="3">
    <source>
        <dbReference type="Proteomes" id="UP000516028"/>
    </source>
</evidence>
<gene>
    <name evidence="2" type="ORF">H9K75_14580</name>
</gene>
<reference evidence="2 3" key="1">
    <citation type="submission" date="2020-08" db="EMBL/GenBank/DDBJ databases">
        <title>Genome sequence of Diaphorobacter aerolatus KACC 16536T.</title>
        <authorList>
            <person name="Hyun D.-W."/>
            <person name="Bae J.-W."/>
        </authorList>
    </citation>
    <scope>NUCLEOTIDE SEQUENCE [LARGE SCALE GENOMIC DNA]</scope>
    <source>
        <strain evidence="2 3">KACC 16536</strain>
    </source>
</reference>
<keyword evidence="1" id="KW-0812">Transmembrane</keyword>
<dbReference type="EMBL" id="CP060783">
    <property type="protein sequence ID" value="QNP47489.1"/>
    <property type="molecule type" value="Genomic_DNA"/>
</dbReference>
<keyword evidence="3" id="KW-1185">Reference proteome</keyword>
<evidence type="ECO:0008006" key="4">
    <source>
        <dbReference type="Google" id="ProtNLM"/>
    </source>
</evidence>
<protein>
    <recommendedName>
        <fullName evidence="4">Type IV pilin accessory protein</fullName>
    </recommendedName>
</protein>
<keyword evidence="1" id="KW-0472">Membrane</keyword>
<feature type="transmembrane region" description="Helical" evidence="1">
    <location>
        <begin position="6"/>
        <end position="29"/>
    </location>
</feature>
<keyword evidence="1" id="KW-1133">Transmembrane helix</keyword>
<organism evidence="2 3">
    <name type="scientific">Diaphorobacter aerolatus</name>
    <dbReference type="NCBI Taxonomy" id="1288495"/>
    <lineage>
        <taxon>Bacteria</taxon>
        <taxon>Pseudomonadati</taxon>
        <taxon>Pseudomonadota</taxon>
        <taxon>Betaproteobacteria</taxon>
        <taxon>Burkholderiales</taxon>
        <taxon>Comamonadaceae</taxon>
        <taxon>Diaphorobacter</taxon>
    </lineage>
</organism>
<proteinExistence type="predicted"/>
<dbReference type="AlphaFoldDB" id="A0A7H0GGS3"/>